<comment type="similarity">
    <text evidence="3">Belongs to the KhpA RNA-binding protein family.</text>
</comment>
<keyword evidence="3" id="KW-0143">Chaperone</keyword>
<dbReference type="Proteomes" id="UP000269352">
    <property type="component" value="Unassembled WGS sequence"/>
</dbReference>
<evidence type="ECO:0000313" key="5">
    <source>
        <dbReference type="Proteomes" id="UP000269352"/>
    </source>
</evidence>
<evidence type="ECO:0000256" key="1">
    <source>
        <dbReference type="ARBA" id="ARBA00022490"/>
    </source>
</evidence>
<accession>A0A388TEB4</accession>
<dbReference type="InterPro" id="IPR020627">
    <property type="entry name" value="KhpA"/>
</dbReference>
<keyword evidence="3" id="KW-0133">Cell shape</keyword>
<keyword evidence="1 3" id="KW-0963">Cytoplasm</keyword>
<protein>
    <recommendedName>
        <fullName evidence="3">RNA-binding protein KhpA</fullName>
    </recommendedName>
    <alternativeName>
        <fullName evidence="3">KH-domain protein A</fullName>
    </alternativeName>
</protein>
<dbReference type="GO" id="GO:0005737">
    <property type="term" value="C:cytoplasm"/>
    <property type="evidence" value="ECO:0007669"/>
    <property type="project" value="UniProtKB-SubCell"/>
</dbReference>
<evidence type="ECO:0000256" key="3">
    <source>
        <dbReference type="HAMAP-Rule" id="MF_00088"/>
    </source>
</evidence>
<dbReference type="InterPro" id="IPR015946">
    <property type="entry name" value="KH_dom-like_a/b"/>
</dbReference>
<dbReference type="Pfam" id="PF13083">
    <property type="entry name" value="KH_KhpA-B"/>
    <property type="match status" value="1"/>
</dbReference>
<dbReference type="CDD" id="cd22533">
    <property type="entry name" value="KH-II_YlqC-like"/>
    <property type="match status" value="1"/>
</dbReference>
<dbReference type="Gene3D" id="3.30.300.20">
    <property type="match status" value="1"/>
</dbReference>
<keyword evidence="3" id="KW-0961">Cell wall biogenesis/degradation</keyword>
<dbReference type="GO" id="GO:0008360">
    <property type="term" value="P:regulation of cell shape"/>
    <property type="evidence" value="ECO:0007669"/>
    <property type="project" value="UniProtKB-KW"/>
</dbReference>
<comment type="caution">
    <text evidence="4">The sequence shown here is derived from an EMBL/GenBank/DDBJ whole genome shotgun (WGS) entry which is preliminary data.</text>
</comment>
<dbReference type="InterPro" id="IPR009019">
    <property type="entry name" value="KH_sf_prok-type"/>
</dbReference>
<keyword evidence="2 3" id="KW-0694">RNA-binding</keyword>
<comment type="subcellular location">
    <subcellularLocation>
        <location evidence="3">Cytoplasm</location>
    </subcellularLocation>
</comment>
<name>A0A388TEB4_TERA1</name>
<dbReference type="PANTHER" id="PTHR34654:SF1">
    <property type="entry name" value="RNA-BINDING PROTEIN KHPA"/>
    <property type="match status" value="1"/>
</dbReference>
<dbReference type="GO" id="GO:0009252">
    <property type="term" value="P:peptidoglycan biosynthetic process"/>
    <property type="evidence" value="ECO:0007669"/>
    <property type="project" value="UniProtKB-UniRule"/>
</dbReference>
<proteinExistence type="inferred from homology"/>
<dbReference type="EMBL" id="BGZN01000094">
    <property type="protein sequence ID" value="GBR74843.1"/>
    <property type="molecule type" value="Genomic_DNA"/>
</dbReference>
<dbReference type="HAMAP" id="MF_00088">
    <property type="entry name" value="KhpA"/>
    <property type="match status" value="1"/>
</dbReference>
<comment type="function">
    <text evidence="3">A probable RNA chaperone. Forms a complex with KhpB which binds to cellular RNA and controls its expression. Plays a role in peptidoglycan (PG) homeostasis and cell length regulation.</text>
</comment>
<dbReference type="GO" id="GO:0003723">
    <property type="term" value="F:RNA binding"/>
    <property type="evidence" value="ECO:0007669"/>
    <property type="project" value="UniProtKB-UniRule"/>
</dbReference>
<dbReference type="AlphaFoldDB" id="A0A388TEB4"/>
<comment type="subunit">
    <text evidence="3">Forms a complex with KhpB.</text>
</comment>
<organism evidence="4 5">
    <name type="scientific">Termititenax aidoneus</name>
    <dbReference type="NCBI Taxonomy" id="2218524"/>
    <lineage>
        <taxon>Bacteria</taxon>
        <taxon>Bacillati</taxon>
        <taxon>Candidatus Margulisiibacteriota</taxon>
        <taxon>Candidatus Termititenacia</taxon>
        <taxon>Candidatus Termititenacales</taxon>
        <taxon>Candidatus Termititenacaceae</taxon>
        <taxon>Candidatus Termititenax</taxon>
    </lineage>
</organism>
<dbReference type="GO" id="GO:0071555">
    <property type="term" value="P:cell wall organization"/>
    <property type="evidence" value="ECO:0007669"/>
    <property type="project" value="UniProtKB-KW"/>
</dbReference>
<reference evidence="4 5" key="1">
    <citation type="journal article" date="2019" name="ISME J.">
        <title>Genome analyses of uncultured TG2/ZB3 bacteria in 'Margulisbacteria' specifically attached to ectosymbiotic spirochetes of protists in the termite gut.</title>
        <authorList>
            <person name="Utami Y.D."/>
            <person name="Kuwahara H."/>
            <person name="Igai K."/>
            <person name="Murakami T."/>
            <person name="Sugaya K."/>
            <person name="Morikawa T."/>
            <person name="Nagura Y."/>
            <person name="Yuki M."/>
            <person name="Deevong P."/>
            <person name="Inoue T."/>
            <person name="Kihara K."/>
            <person name="Lo N."/>
            <person name="Yamada A."/>
            <person name="Ohkuma M."/>
            <person name="Hongoh Y."/>
        </authorList>
    </citation>
    <scope>NUCLEOTIDE SEQUENCE [LARGE SCALE GENOMIC DNA]</scope>
    <source>
        <strain evidence="4">NkOx7-01</strain>
    </source>
</reference>
<gene>
    <name evidence="4" type="primary">ylqC</name>
    <name evidence="3" type="synonym">khpA</name>
    <name evidence="4" type="ORF">NO1_1950</name>
</gene>
<evidence type="ECO:0000313" key="4">
    <source>
        <dbReference type="EMBL" id="GBR74843.1"/>
    </source>
</evidence>
<evidence type="ECO:0000256" key="2">
    <source>
        <dbReference type="ARBA" id="ARBA00022884"/>
    </source>
</evidence>
<dbReference type="SUPFAM" id="SSF54814">
    <property type="entry name" value="Prokaryotic type KH domain (KH-domain type II)"/>
    <property type="match status" value="1"/>
</dbReference>
<dbReference type="PANTHER" id="PTHR34654">
    <property type="entry name" value="UPF0109 PROTEIN SCO5592"/>
    <property type="match status" value="1"/>
</dbReference>
<sequence>MKNLVELLVKSLVDNQEQVNVSETSGSSITVIEISVAPEDVGKIIGKEGRIANALRTVVKAAGAKQNKKVTVEIVTKDKEA</sequence>
<keyword evidence="5" id="KW-1185">Reference proteome</keyword>